<feature type="domain" description="MIR" evidence="16">
    <location>
        <begin position="334"/>
        <end position="388"/>
    </location>
</feature>
<dbReference type="CDD" id="cd23284">
    <property type="entry name" value="beta-trefoil_MIR_PMT2-like"/>
    <property type="match status" value="1"/>
</dbReference>
<evidence type="ECO:0000256" key="4">
    <source>
        <dbReference type="ARBA" id="ARBA00012839"/>
    </source>
</evidence>
<dbReference type="Pfam" id="PF02815">
    <property type="entry name" value="MIR"/>
    <property type="match status" value="1"/>
</dbReference>
<reference evidence="17 18" key="1">
    <citation type="journal article" date="2024" name="IMA Fungus">
        <title>IMA Genome - F19 : A genome assembly and annotation guide to empower mycologists, including annotated draft genome sequences of Ceratocystis pirilliformis, Diaporthe australafricana, Fusarium ophioides, Paecilomyces lecythidis, and Sporothrix stenoceras.</title>
        <authorList>
            <person name="Aylward J."/>
            <person name="Wilson A.M."/>
            <person name="Visagie C.M."/>
            <person name="Spraker J."/>
            <person name="Barnes I."/>
            <person name="Buitendag C."/>
            <person name="Ceriani C."/>
            <person name="Del Mar Angel L."/>
            <person name="du Plessis D."/>
            <person name="Fuchs T."/>
            <person name="Gasser K."/>
            <person name="Kramer D."/>
            <person name="Li W."/>
            <person name="Munsamy K."/>
            <person name="Piso A."/>
            <person name="Price J.L."/>
            <person name="Sonnekus B."/>
            <person name="Thomas C."/>
            <person name="van der Nest A."/>
            <person name="van Dijk A."/>
            <person name="van Heerden A."/>
            <person name="van Vuuren N."/>
            <person name="Yilmaz N."/>
            <person name="Duong T.A."/>
            <person name="van der Merwe N.A."/>
            <person name="Wingfield M.J."/>
            <person name="Wingfield B.D."/>
        </authorList>
    </citation>
    <scope>NUCLEOTIDE SEQUENCE [LARGE SCALE GENOMIC DNA]</scope>
    <source>
        <strain evidence="17 18">CMW 18300</strain>
    </source>
</reference>
<evidence type="ECO:0000256" key="5">
    <source>
        <dbReference type="ARBA" id="ARBA00022676"/>
    </source>
</evidence>
<feature type="compositionally biased region" description="Polar residues" evidence="15">
    <location>
        <begin position="23"/>
        <end position="35"/>
    </location>
</feature>
<evidence type="ECO:0000313" key="18">
    <source>
        <dbReference type="Proteomes" id="UP001583177"/>
    </source>
</evidence>
<dbReference type="EC" id="2.4.1.109" evidence="4 14"/>
<dbReference type="Pfam" id="PF02366">
    <property type="entry name" value="PMT"/>
    <property type="match status" value="1"/>
</dbReference>
<keyword evidence="7 14" id="KW-0812">Transmembrane</keyword>
<protein>
    <recommendedName>
        <fullName evidence="4 14">Dolichyl-phosphate-mannose--protein mannosyltransferase</fullName>
        <ecNumber evidence="4 14">2.4.1.109</ecNumber>
    </recommendedName>
</protein>
<dbReference type="PANTHER" id="PTHR10050:SF46">
    <property type="entry name" value="PROTEIN O-MANNOSYL-TRANSFERASE 2"/>
    <property type="match status" value="1"/>
</dbReference>
<keyword evidence="8" id="KW-0677">Repeat</keyword>
<dbReference type="PANTHER" id="PTHR10050">
    <property type="entry name" value="DOLICHYL-PHOSPHATE-MANNOSE--PROTEIN MANNOSYLTRANSFERASE"/>
    <property type="match status" value="1"/>
</dbReference>
<evidence type="ECO:0000313" key="17">
    <source>
        <dbReference type="EMBL" id="KAL1850209.1"/>
    </source>
</evidence>
<comment type="catalytic activity">
    <reaction evidence="12 14">
        <text>a di-trans,poly-cis-dolichyl beta-D-mannosyl phosphate + L-threonyl-[protein] = 3-O-(alpha-D-mannosyl)-L-threonyl-[protein] + a di-trans,poly-cis-dolichyl phosphate + H(+)</text>
        <dbReference type="Rhea" id="RHEA:53396"/>
        <dbReference type="Rhea" id="RHEA-COMP:11060"/>
        <dbReference type="Rhea" id="RHEA-COMP:13547"/>
        <dbReference type="Rhea" id="RHEA-COMP:19498"/>
        <dbReference type="Rhea" id="RHEA-COMP:19501"/>
        <dbReference type="ChEBI" id="CHEBI:15378"/>
        <dbReference type="ChEBI" id="CHEBI:30013"/>
        <dbReference type="ChEBI" id="CHEBI:57683"/>
        <dbReference type="ChEBI" id="CHEBI:58211"/>
        <dbReference type="ChEBI" id="CHEBI:137323"/>
        <dbReference type="EC" id="2.4.1.109"/>
    </reaction>
</comment>
<feature type="transmembrane region" description="Helical" evidence="14">
    <location>
        <begin position="699"/>
        <end position="721"/>
    </location>
</feature>
<comment type="pathway">
    <text evidence="2 14">Protein modification; protein glycosylation.</text>
</comment>
<feature type="transmembrane region" description="Helical" evidence="14">
    <location>
        <begin position="668"/>
        <end position="687"/>
    </location>
</feature>
<feature type="transmembrane region" description="Helical" evidence="14">
    <location>
        <begin position="226"/>
        <end position="259"/>
    </location>
</feature>
<evidence type="ECO:0000256" key="15">
    <source>
        <dbReference type="SAM" id="MobiDB-lite"/>
    </source>
</evidence>
<gene>
    <name evidence="17" type="primary">PMT2</name>
    <name evidence="17" type="ORF">Daus18300_013009</name>
</gene>
<evidence type="ECO:0000256" key="2">
    <source>
        <dbReference type="ARBA" id="ARBA00004922"/>
    </source>
</evidence>
<dbReference type="SMART" id="SM00472">
    <property type="entry name" value="MIR"/>
    <property type="match status" value="3"/>
</dbReference>
<keyword evidence="5 14" id="KW-0328">Glycosyltransferase</keyword>
<name>A0ABR3W0Q9_9PEZI</name>
<comment type="function">
    <text evidence="14">Transfers mannose from Dol-P-mannose to Ser or Thr residues on proteins.</text>
</comment>
<feature type="transmembrane region" description="Helical" evidence="14">
    <location>
        <begin position="280"/>
        <end position="305"/>
    </location>
</feature>
<comment type="caution">
    <text evidence="17">The sequence shown here is derived from an EMBL/GenBank/DDBJ whole genome shotgun (WGS) entry which is preliminary data.</text>
</comment>
<evidence type="ECO:0000256" key="3">
    <source>
        <dbReference type="ARBA" id="ARBA00007222"/>
    </source>
</evidence>
<dbReference type="GO" id="GO:0004169">
    <property type="term" value="F:dolichyl-phosphate-mannose-protein mannosyltransferase activity"/>
    <property type="evidence" value="ECO:0007669"/>
    <property type="project" value="UniProtKB-EC"/>
</dbReference>
<evidence type="ECO:0000259" key="16">
    <source>
        <dbReference type="PROSITE" id="PS50919"/>
    </source>
</evidence>
<evidence type="ECO:0000256" key="9">
    <source>
        <dbReference type="ARBA" id="ARBA00022824"/>
    </source>
</evidence>
<comment type="catalytic activity">
    <reaction evidence="13 14">
        <text>a di-trans,poly-cis-dolichyl beta-D-mannosyl phosphate + L-seryl-[protein] = 3-O-(alpha-D-mannosyl)-L-seryl-[protein] + a di-trans,poly-cis-dolichyl phosphate + H(+)</text>
        <dbReference type="Rhea" id="RHEA:17377"/>
        <dbReference type="Rhea" id="RHEA-COMP:9863"/>
        <dbReference type="Rhea" id="RHEA-COMP:13546"/>
        <dbReference type="Rhea" id="RHEA-COMP:19498"/>
        <dbReference type="Rhea" id="RHEA-COMP:19501"/>
        <dbReference type="ChEBI" id="CHEBI:15378"/>
        <dbReference type="ChEBI" id="CHEBI:29999"/>
        <dbReference type="ChEBI" id="CHEBI:57683"/>
        <dbReference type="ChEBI" id="CHEBI:58211"/>
        <dbReference type="ChEBI" id="CHEBI:137321"/>
        <dbReference type="EC" id="2.4.1.109"/>
    </reaction>
</comment>
<keyword evidence="10 14" id="KW-1133">Transmembrane helix</keyword>
<evidence type="ECO:0000256" key="6">
    <source>
        <dbReference type="ARBA" id="ARBA00022679"/>
    </source>
</evidence>
<dbReference type="SUPFAM" id="SSF82109">
    <property type="entry name" value="MIR domain"/>
    <property type="match status" value="1"/>
</dbReference>
<evidence type="ECO:0000256" key="8">
    <source>
        <dbReference type="ARBA" id="ARBA00022737"/>
    </source>
</evidence>
<dbReference type="InterPro" id="IPR016093">
    <property type="entry name" value="MIR_motif"/>
</dbReference>
<comment type="similarity">
    <text evidence="3 14">Belongs to the glycosyltransferase 39 family.</text>
</comment>
<evidence type="ECO:0000256" key="1">
    <source>
        <dbReference type="ARBA" id="ARBA00004477"/>
    </source>
</evidence>
<dbReference type="InterPro" id="IPR003342">
    <property type="entry name" value="ArnT-like_N"/>
</dbReference>
<dbReference type="EMBL" id="JAWRVE010000189">
    <property type="protein sequence ID" value="KAL1850209.1"/>
    <property type="molecule type" value="Genomic_DNA"/>
</dbReference>
<proteinExistence type="inferred from homology"/>
<evidence type="ECO:0000256" key="14">
    <source>
        <dbReference type="RuleBase" id="RU367007"/>
    </source>
</evidence>
<dbReference type="InterPro" id="IPR027005">
    <property type="entry name" value="PMT-like"/>
</dbReference>
<keyword evidence="6 14" id="KW-0808">Transferase</keyword>
<feature type="domain" description="MIR" evidence="16">
    <location>
        <begin position="400"/>
        <end position="456"/>
    </location>
</feature>
<dbReference type="InterPro" id="IPR036300">
    <property type="entry name" value="MIR_dom_sf"/>
</dbReference>
<keyword evidence="18" id="KW-1185">Reference proteome</keyword>
<feature type="transmembrane region" description="Helical" evidence="14">
    <location>
        <begin position="642"/>
        <end position="662"/>
    </location>
</feature>
<keyword evidence="11 14" id="KW-0472">Membrane</keyword>
<dbReference type="PROSITE" id="PS50919">
    <property type="entry name" value="MIR"/>
    <property type="match status" value="3"/>
</dbReference>
<feature type="transmembrane region" description="Helical" evidence="14">
    <location>
        <begin position="600"/>
        <end position="621"/>
    </location>
</feature>
<dbReference type="Proteomes" id="UP001583177">
    <property type="component" value="Unassembled WGS sequence"/>
</dbReference>
<accession>A0ABR3W0Q9</accession>
<evidence type="ECO:0000256" key="11">
    <source>
        <dbReference type="ARBA" id="ARBA00023136"/>
    </source>
</evidence>
<evidence type="ECO:0000256" key="7">
    <source>
        <dbReference type="ARBA" id="ARBA00022692"/>
    </source>
</evidence>
<evidence type="ECO:0000256" key="13">
    <source>
        <dbReference type="ARBA" id="ARBA00045102"/>
    </source>
</evidence>
<dbReference type="InterPro" id="IPR032421">
    <property type="entry name" value="PMT_4TMC"/>
</dbReference>
<sequence length="740" mass="84329">MAATERAVASGADVGDSLRRRNVPSTQPDGLQGQAQADDKEKVKKQPSILQVLDEWEFLIAPIIFTALAFFTRLYNIGLSNIVTWDEAHFGKFGSHYLKHEYYFDVHPPLGKLLVGLSGYLAGYNGSFEFKSGETYPEDVNYTFMRQFNAFFGAVCVPMAYWTAKELNLKRPAVWLVTLMVLCENSYTTISRFILLDSMLLCGTVATTLCWAKFHRLQDKSFEPEWFFWLFMTGVSIGCVTSVKLVGLFVTALVGLYTAEDLWNKFGNIRMPYAELGAHLAARIVGLIVLPFLIYMLSFAIHFAVLTDTGPGDAQMSSLFQANLRGTEVGQNSPLEVAYGSRATIKNMGYGGGLLHSHVQTYPDGSGQQQITCYHHKDANNDWFFYPNRRDQDYDENEEPRFIGDGEVIRLIHAQTGRNLHSHDLSAPVTKADKEVSCYGNLTIGDDKDHWKVEVVRDVASRDRSKVRTLTTAFRLRHEALGCYLRAGNVNLPQWGFRQIEVTCTKENNARDTYTHWNVEAHWNEKLPPAEPGQYKSPFIHDFIHLNVAMMTSNNALVPDPDKQDDLASQWWQWPILNVGLRMCGWDDHIVKYFLLGNPFVYWGSTLSMGLIGAIVLFYLVRWQRGIKDLSQSDIDQIHYAGLYPLAGWFLHYLPFVIMARVTYVHHYYPALYFAILTTGFLVDWCLRNRHQALQAAVYGGLYAVTIGLYVYFMPICWGMTGPNKDYAYMKWFDAWRVTD</sequence>
<organism evidence="17 18">
    <name type="scientific">Diaporthe australafricana</name>
    <dbReference type="NCBI Taxonomy" id="127596"/>
    <lineage>
        <taxon>Eukaryota</taxon>
        <taxon>Fungi</taxon>
        <taxon>Dikarya</taxon>
        <taxon>Ascomycota</taxon>
        <taxon>Pezizomycotina</taxon>
        <taxon>Sordariomycetes</taxon>
        <taxon>Sordariomycetidae</taxon>
        <taxon>Diaporthales</taxon>
        <taxon>Diaporthaceae</taxon>
        <taxon>Diaporthe</taxon>
    </lineage>
</organism>
<dbReference type="Gene3D" id="2.80.10.50">
    <property type="match status" value="1"/>
</dbReference>
<dbReference type="Pfam" id="PF16192">
    <property type="entry name" value="PMT_4TMC"/>
    <property type="match status" value="1"/>
</dbReference>
<feature type="domain" description="MIR" evidence="16">
    <location>
        <begin position="464"/>
        <end position="522"/>
    </location>
</feature>
<keyword evidence="9 14" id="KW-0256">Endoplasmic reticulum</keyword>
<evidence type="ECO:0000256" key="10">
    <source>
        <dbReference type="ARBA" id="ARBA00022989"/>
    </source>
</evidence>
<feature type="region of interest" description="Disordered" evidence="15">
    <location>
        <begin position="1"/>
        <end position="42"/>
    </location>
</feature>
<evidence type="ECO:0000256" key="12">
    <source>
        <dbReference type="ARBA" id="ARBA00045085"/>
    </source>
</evidence>
<feature type="transmembrane region" description="Helical" evidence="14">
    <location>
        <begin position="194"/>
        <end position="214"/>
    </location>
</feature>
<comment type="subcellular location">
    <subcellularLocation>
        <location evidence="1 14">Endoplasmic reticulum membrane</location>
        <topology evidence="1 14">Multi-pass membrane protein</topology>
    </subcellularLocation>
</comment>